<evidence type="ECO:0000313" key="2">
    <source>
        <dbReference type="EMBL" id="NYI06073.1"/>
    </source>
</evidence>
<protein>
    <recommendedName>
        <fullName evidence="1">DUF5047 domain-containing protein</fullName>
    </recommendedName>
</protein>
<evidence type="ECO:0000313" key="3">
    <source>
        <dbReference type="Proteomes" id="UP000567795"/>
    </source>
</evidence>
<gene>
    <name evidence="2" type="ORF">FHU37_003016</name>
</gene>
<organism evidence="2 3">
    <name type="scientific">Allostreptomyces psammosilenae</name>
    <dbReference type="NCBI Taxonomy" id="1892865"/>
    <lineage>
        <taxon>Bacteria</taxon>
        <taxon>Bacillati</taxon>
        <taxon>Actinomycetota</taxon>
        <taxon>Actinomycetes</taxon>
        <taxon>Kitasatosporales</taxon>
        <taxon>Streptomycetaceae</taxon>
        <taxon>Allostreptomyces</taxon>
    </lineage>
</organism>
<proteinExistence type="predicted"/>
<evidence type="ECO:0000259" key="1">
    <source>
        <dbReference type="Pfam" id="PF16466"/>
    </source>
</evidence>
<name>A0A852ZUK3_9ACTN</name>
<dbReference type="EMBL" id="JACBZD010000001">
    <property type="protein sequence ID" value="NYI06073.1"/>
    <property type="molecule type" value="Genomic_DNA"/>
</dbReference>
<keyword evidence="3" id="KW-1185">Reference proteome</keyword>
<comment type="caution">
    <text evidence="2">The sequence shown here is derived from an EMBL/GenBank/DDBJ whole genome shotgun (WGS) entry which is preliminary data.</text>
</comment>
<accession>A0A852ZUK3</accession>
<sequence>MKVNVLYGGSVVAEDIAFTDGTVTVDRGSEIRRTLSLTIPDPHDFPVSATDRYGVYGQAIYVEAGMTYIDGTSERVAMGTFTVTRIGGNVHEGPLSITAVGPEIHLKRSVFTTAYNTNLASSAAAFITTQIAGTIPGATLTDMSTHGGTTLPSKTWDAGTEKWAALTEVAASIGAELYAAPDGNFVLADVPDIAGAVPVWDVTTGDSGVMVSADLELTSDQVFNRVVVVGENAAEAVAPVSAEARITDPADPLRYGGPFGEVTRYYSSNLITTSTAAQVAADAMLTRYRAPNRTVSLSTVPNAALEPGDCIRVAYADLPPELHLVQSVTIPLSVSSGASSIATISGREE</sequence>
<feature type="domain" description="DUF5047" evidence="1">
    <location>
        <begin position="21"/>
        <end position="141"/>
    </location>
</feature>
<dbReference type="InterPro" id="IPR032490">
    <property type="entry name" value="DUF5047"/>
</dbReference>
<dbReference type="Pfam" id="PF16466">
    <property type="entry name" value="DUF5047"/>
    <property type="match status" value="1"/>
</dbReference>
<dbReference type="RefSeq" id="WP_179814706.1">
    <property type="nucleotide sequence ID" value="NZ_JACBZD010000001.1"/>
</dbReference>
<reference evidence="2 3" key="1">
    <citation type="submission" date="2020-07" db="EMBL/GenBank/DDBJ databases">
        <title>Sequencing the genomes of 1000 actinobacteria strains.</title>
        <authorList>
            <person name="Klenk H.-P."/>
        </authorList>
    </citation>
    <scope>NUCLEOTIDE SEQUENCE [LARGE SCALE GENOMIC DNA]</scope>
    <source>
        <strain evidence="2 3">DSM 42178</strain>
    </source>
</reference>
<dbReference type="AlphaFoldDB" id="A0A852ZUK3"/>
<dbReference type="Proteomes" id="UP000567795">
    <property type="component" value="Unassembled WGS sequence"/>
</dbReference>